<dbReference type="SUPFAM" id="SSF54427">
    <property type="entry name" value="NTF2-like"/>
    <property type="match status" value="1"/>
</dbReference>
<gene>
    <name evidence="2" type="ORF">INR99_08210</name>
</gene>
<accession>A0A8J7FMN1</accession>
<dbReference type="InterPro" id="IPR037401">
    <property type="entry name" value="SnoaL-like"/>
</dbReference>
<dbReference type="RefSeq" id="WP_194115862.1">
    <property type="nucleotide sequence ID" value="NZ_JADFUA010000004.1"/>
</dbReference>
<protein>
    <submittedName>
        <fullName evidence="2">Nuclear transport factor 2 family protein</fullName>
    </submittedName>
</protein>
<reference evidence="2 3" key="1">
    <citation type="submission" date="2020-10" db="EMBL/GenBank/DDBJ databases">
        <title>The genome sequence of Chitinilyticum litopenaei 4Y14.</title>
        <authorList>
            <person name="Liu Y."/>
        </authorList>
    </citation>
    <scope>NUCLEOTIDE SEQUENCE [LARGE SCALE GENOMIC DNA]</scope>
    <source>
        <strain evidence="2 3">4Y14</strain>
    </source>
</reference>
<organism evidence="2 3">
    <name type="scientific">Chitinilyticum piscinae</name>
    <dbReference type="NCBI Taxonomy" id="2866724"/>
    <lineage>
        <taxon>Bacteria</taxon>
        <taxon>Pseudomonadati</taxon>
        <taxon>Pseudomonadota</taxon>
        <taxon>Betaproteobacteria</taxon>
        <taxon>Neisseriales</taxon>
        <taxon>Chitinibacteraceae</taxon>
        <taxon>Chitinilyticum</taxon>
    </lineage>
</organism>
<evidence type="ECO:0000259" key="1">
    <source>
        <dbReference type="Pfam" id="PF12680"/>
    </source>
</evidence>
<sequence>MAETAATAALCPAPTTAAPDCPLGDDTLLAEGLARVLACYAALDLASIPALAACYAPEARFRDPFNDVRGREAIAAIFRHMFAAVAQPQFRILRYWRTGQDAMVEWQFDFVLRGKELSFDGCSRLVLGMDGLVHSHLDYWDAASGLYAHLPLVGGLMRWLAARMR</sequence>
<proteinExistence type="predicted"/>
<feature type="domain" description="SnoaL-like" evidence="1">
    <location>
        <begin position="38"/>
        <end position="134"/>
    </location>
</feature>
<dbReference type="InterPro" id="IPR032710">
    <property type="entry name" value="NTF2-like_dom_sf"/>
</dbReference>
<dbReference type="Proteomes" id="UP000604481">
    <property type="component" value="Unassembled WGS sequence"/>
</dbReference>
<evidence type="ECO:0000313" key="2">
    <source>
        <dbReference type="EMBL" id="MBE9609331.1"/>
    </source>
</evidence>
<comment type="caution">
    <text evidence="2">The sequence shown here is derived from an EMBL/GenBank/DDBJ whole genome shotgun (WGS) entry which is preliminary data.</text>
</comment>
<dbReference type="Pfam" id="PF12680">
    <property type="entry name" value="SnoaL_2"/>
    <property type="match status" value="1"/>
</dbReference>
<dbReference type="EMBL" id="JADFUA010000004">
    <property type="protein sequence ID" value="MBE9609331.1"/>
    <property type="molecule type" value="Genomic_DNA"/>
</dbReference>
<keyword evidence="3" id="KW-1185">Reference proteome</keyword>
<dbReference type="Gene3D" id="3.10.450.50">
    <property type="match status" value="1"/>
</dbReference>
<evidence type="ECO:0000313" key="3">
    <source>
        <dbReference type="Proteomes" id="UP000604481"/>
    </source>
</evidence>
<dbReference type="AlphaFoldDB" id="A0A8J7FMN1"/>
<name>A0A8J7FMN1_9NEIS</name>